<evidence type="ECO:0000256" key="15">
    <source>
        <dbReference type="RuleBase" id="RU004504"/>
    </source>
</evidence>
<sequence>MKPIRRDDLVYLDNNATTRADPAVVAAMLPHFSERFGNPSSAHGFGAGAREAVRFARRQVQALLGAASEQEILFTSGGSESDNTAILSAVDVMAGRNEVIVSAVEHPAVLSLCHRLEARRGIRLHRIPVNTLGQLDLDAYRAVLSERTAVVSIMWANNETGTIFPIEDLADMAKKVGALFHTDAVQAAGRLPLDLKATAIDMLSLSAHKLHGPKGVGMLYVRHGCPFSPLIYGGRQERARRAGTENVPGIVGLGQAAEIARISVSEDMPRITRLRDRLERGLLQSIGGVLINGDPSRRLANTSNIAFEGIESEAFVALLDRRGIACSSGTACSSGSMEPSHVLKAMMVPQDFLPGAVRFSLSRDNNEADIDRLLSVAPAVVASLRGQRFEASVLQPAGLAHV</sequence>
<dbReference type="GO" id="GO:0051536">
    <property type="term" value="F:iron-sulfur cluster binding"/>
    <property type="evidence" value="ECO:0007669"/>
    <property type="project" value="UniProtKB-KW"/>
</dbReference>
<dbReference type="Gene3D" id="3.90.1150.10">
    <property type="entry name" value="Aspartate Aminotransferase, domain 1"/>
    <property type="match status" value="1"/>
</dbReference>
<evidence type="ECO:0000256" key="16">
    <source>
        <dbReference type="RuleBase" id="RU364075"/>
    </source>
</evidence>
<keyword evidence="8 16" id="KW-0479">Metal-binding</keyword>
<comment type="cofactor">
    <cofactor evidence="1 15">
        <name>pyridoxal 5'-phosphate</name>
        <dbReference type="ChEBI" id="CHEBI:597326"/>
    </cofactor>
</comment>
<dbReference type="Pfam" id="PF00266">
    <property type="entry name" value="Aminotran_5"/>
    <property type="match status" value="1"/>
</dbReference>
<dbReference type="RefSeq" id="WP_250913764.1">
    <property type="nucleotide sequence ID" value="NZ_JAMXLX010000012.1"/>
</dbReference>
<dbReference type="InterPro" id="IPR015421">
    <property type="entry name" value="PyrdxlP-dep_Trfase_major"/>
</dbReference>
<organism evidence="18 19">
    <name type="scientific">Ciceribacter sichuanensis</name>
    <dbReference type="NCBI Taxonomy" id="2949647"/>
    <lineage>
        <taxon>Bacteria</taxon>
        <taxon>Pseudomonadati</taxon>
        <taxon>Pseudomonadota</taxon>
        <taxon>Alphaproteobacteria</taxon>
        <taxon>Hyphomicrobiales</taxon>
        <taxon>Rhizobiaceae</taxon>
        <taxon>Ciceribacter</taxon>
    </lineage>
</organism>
<evidence type="ECO:0000256" key="5">
    <source>
        <dbReference type="ARBA" id="ARBA00012239"/>
    </source>
</evidence>
<evidence type="ECO:0000313" key="19">
    <source>
        <dbReference type="Proteomes" id="UP001155380"/>
    </source>
</evidence>
<evidence type="ECO:0000256" key="7">
    <source>
        <dbReference type="ARBA" id="ARBA00022679"/>
    </source>
</evidence>
<keyword evidence="9 16" id="KW-0663">Pyridoxal phosphate</keyword>
<dbReference type="Gene3D" id="1.10.260.50">
    <property type="match status" value="1"/>
</dbReference>
<comment type="similarity">
    <text evidence="3 16">Belongs to the class-V pyridoxal-phosphate-dependent aminotransferase family. NifS/IscS subfamily.</text>
</comment>
<protein>
    <recommendedName>
        <fullName evidence="6 16">Cysteine desulfurase</fullName>
        <ecNumber evidence="5 16">2.8.1.7</ecNumber>
    </recommendedName>
    <alternativeName>
        <fullName evidence="13 16">Nitrogenase metalloclusters biosynthesis protein NifS</fullName>
    </alternativeName>
</protein>
<evidence type="ECO:0000313" key="18">
    <source>
        <dbReference type="EMBL" id="MCO5959852.1"/>
    </source>
</evidence>
<comment type="subunit">
    <text evidence="4">Homodimer.</text>
</comment>
<dbReference type="InterPro" id="IPR016454">
    <property type="entry name" value="Cysteine_dSase"/>
</dbReference>
<dbReference type="EC" id="2.8.1.7" evidence="5 16"/>
<keyword evidence="7 16" id="KW-0808">Transferase</keyword>
<evidence type="ECO:0000256" key="13">
    <source>
        <dbReference type="ARBA" id="ARBA00031911"/>
    </source>
</evidence>
<proteinExistence type="inferred from homology"/>
<dbReference type="InterPro" id="IPR015422">
    <property type="entry name" value="PyrdxlP-dep_Trfase_small"/>
</dbReference>
<evidence type="ECO:0000256" key="8">
    <source>
        <dbReference type="ARBA" id="ARBA00022723"/>
    </source>
</evidence>
<keyword evidence="12" id="KW-0535">Nitrogen fixation</keyword>
<dbReference type="AlphaFoldDB" id="A0AAJ1C165"/>
<comment type="catalytic activity">
    <reaction evidence="14 16">
        <text>(sulfur carrier)-H + L-cysteine = (sulfur carrier)-SH + L-alanine</text>
        <dbReference type="Rhea" id="RHEA:43892"/>
        <dbReference type="Rhea" id="RHEA-COMP:14737"/>
        <dbReference type="Rhea" id="RHEA-COMP:14739"/>
        <dbReference type="ChEBI" id="CHEBI:29917"/>
        <dbReference type="ChEBI" id="CHEBI:35235"/>
        <dbReference type="ChEBI" id="CHEBI:57972"/>
        <dbReference type="ChEBI" id="CHEBI:64428"/>
        <dbReference type="EC" id="2.8.1.7"/>
    </reaction>
</comment>
<dbReference type="InterPro" id="IPR015424">
    <property type="entry name" value="PyrdxlP-dep_Trfase"/>
</dbReference>
<evidence type="ECO:0000256" key="9">
    <source>
        <dbReference type="ARBA" id="ARBA00022898"/>
    </source>
</evidence>
<accession>A0AAJ1C165</accession>
<evidence type="ECO:0000256" key="11">
    <source>
        <dbReference type="ARBA" id="ARBA00023014"/>
    </source>
</evidence>
<dbReference type="GO" id="GO:0046872">
    <property type="term" value="F:metal ion binding"/>
    <property type="evidence" value="ECO:0007669"/>
    <property type="project" value="UniProtKB-KW"/>
</dbReference>
<evidence type="ECO:0000259" key="17">
    <source>
        <dbReference type="Pfam" id="PF00266"/>
    </source>
</evidence>
<dbReference type="PANTHER" id="PTHR11601:SF34">
    <property type="entry name" value="CYSTEINE DESULFURASE"/>
    <property type="match status" value="1"/>
</dbReference>
<dbReference type="SUPFAM" id="SSF53383">
    <property type="entry name" value="PLP-dependent transferases"/>
    <property type="match status" value="1"/>
</dbReference>
<name>A0AAJ1C165_9HYPH</name>
<dbReference type="GO" id="GO:0031071">
    <property type="term" value="F:cysteine desulfurase activity"/>
    <property type="evidence" value="ECO:0007669"/>
    <property type="project" value="UniProtKB-EC"/>
</dbReference>
<dbReference type="PANTHER" id="PTHR11601">
    <property type="entry name" value="CYSTEINE DESULFURYLASE FAMILY MEMBER"/>
    <property type="match status" value="1"/>
</dbReference>
<evidence type="ECO:0000256" key="14">
    <source>
        <dbReference type="ARBA" id="ARBA00050776"/>
    </source>
</evidence>
<dbReference type="Proteomes" id="UP001155380">
    <property type="component" value="Unassembled WGS sequence"/>
</dbReference>
<dbReference type="GO" id="GO:0030170">
    <property type="term" value="F:pyridoxal phosphate binding"/>
    <property type="evidence" value="ECO:0007669"/>
    <property type="project" value="InterPro"/>
</dbReference>
<gene>
    <name evidence="18" type="primary">nifS</name>
    <name evidence="18" type="ORF">NBH21_24090</name>
</gene>
<dbReference type="PIRSF" id="PIRSF005572">
    <property type="entry name" value="NifS"/>
    <property type="match status" value="1"/>
</dbReference>
<dbReference type="GO" id="GO:0006520">
    <property type="term" value="P:amino acid metabolic process"/>
    <property type="evidence" value="ECO:0007669"/>
    <property type="project" value="InterPro"/>
</dbReference>
<dbReference type="EMBL" id="JAMXLX010000012">
    <property type="protein sequence ID" value="MCO5959852.1"/>
    <property type="molecule type" value="Genomic_DNA"/>
</dbReference>
<dbReference type="InterPro" id="IPR000192">
    <property type="entry name" value="Aminotrans_V_dom"/>
</dbReference>
<evidence type="ECO:0000256" key="3">
    <source>
        <dbReference type="ARBA" id="ARBA00006490"/>
    </source>
</evidence>
<dbReference type="Gene3D" id="3.40.640.10">
    <property type="entry name" value="Type I PLP-dependent aspartate aminotransferase-like (Major domain)"/>
    <property type="match status" value="1"/>
</dbReference>
<keyword evidence="11 16" id="KW-0411">Iron-sulfur</keyword>
<evidence type="ECO:0000256" key="10">
    <source>
        <dbReference type="ARBA" id="ARBA00023004"/>
    </source>
</evidence>
<comment type="function">
    <text evidence="2">Catalyzes the removal of elemental sulfur atoms from cysteine to produce alanine. Seems to participate in the biosynthesis of the nitrogenase metalloclusters by providing the inorganic sulfur required for the Fe-S core formation.</text>
</comment>
<dbReference type="InterPro" id="IPR017772">
    <property type="entry name" value="Cys_deSase_NifS_bac/arc"/>
</dbReference>
<keyword evidence="10 16" id="KW-0408">Iron</keyword>
<comment type="caution">
    <text evidence="18">The sequence shown here is derived from an EMBL/GenBank/DDBJ whole genome shotgun (WGS) entry which is preliminary data.</text>
</comment>
<feature type="domain" description="Aminotransferase class V" evidence="17">
    <location>
        <begin position="10"/>
        <end position="373"/>
    </location>
</feature>
<dbReference type="FunFam" id="3.40.640.10:FF:000084">
    <property type="entry name" value="IscS-like cysteine desulfurase"/>
    <property type="match status" value="1"/>
</dbReference>
<dbReference type="NCBIfam" id="TIGR03402">
    <property type="entry name" value="FeS_nifS"/>
    <property type="match status" value="1"/>
</dbReference>
<evidence type="ECO:0000256" key="4">
    <source>
        <dbReference type="ARBA" id="ARBA00011738"/>
    </source>
</evidence>
<dbReference type="PROSITE" id="PS00595">
    <property type="entry name" value="AA_TRANSFER_CLASS_5"/>
    <property type="match status" value="1"/>
</dbReference>
<evidence type="ECO:0000256" key="2">
    <source>
        <dbReference type="ARBA" id="ARBA00003120"/>
    </source>
</evidence>
<evidence type="ECO:0000256" key="1">
    <source>
        <dbReference type="ARBA" id="ARBA00001933"/>
    </source>
</evidence>
<evidence type="ECO:0000256" key="6">
    <source>
        <dbReference type="ARBA" id="ARBA00013558"/>
    </source>
</evidence>
<evidence type="ECO:0000256" key="12">
    <source>
        <dbReference type="ARBA" id="ARBA00023231"/>
    </source>
</evidence>
<reference evidence="18" key="1">
    <citation type="submission" date="2022-06" db="EMBL/GenBank/DDBJ databases">
        <authorList>
            <person name="Sun Q."/>
        </authorList>
    </citation>
    <scope>NUCLEOTIDE SEQUENCE</scope>
    <source>
        <strain evidence="18">S101</strain>
    </source>
</reference>
<dbReference type="InterPro" id="IPR020578">
    <property type="entry name" value="Aminotrans_V_PyrdxlP_BS"/>
</dbReference>